<evidence type="ECO:0000256" key="6">
    <source>
        <dbReference type="ARBA" id="ARBA00023015"/>
    </source>
</evidence>
<dbReference type="Gene3D" id="3.30.160.60">
    <property type="entry name" value="Classic Zinc Finger"/>
    <property type="match status" value="2"/>
</dbReference>
<proteinExistence type="inferred from homology"/>
<dbReference type="PANTHER" id="PTHR23233:SF84">
    <property type="entry name" value="FI23031P1"/>
    <property type="match status" value="1"/>
</dbReference>
<gene>
    <name evidence="13" type="ORF">FRX48_00162</name>
</gene>
<keyword evidence="6" id="KW-0805">Transcription regulation</keyword>
<dbReference type="Pfam" id="PF00096">
    <property type="entry name" value="zf-C2H2"/>
    <property type="match status" value="2"/>
</dbReference>
<dbReference type="InterPro" id="IPR051565">
    <property type="entry name" value="Sal_C2H2-zinc-finger"/>
</dbReference>
<evidence type="ECO:0000313" key="13">
    <source>
        <dbReference type="EMBL" id="KAA6415447.1"/>
    </source>
</evidence>
<dbReference type="EMBL" id="VXIT01000001">
    <property type="protein sequence ID" value="KAA6415447.1"/>
    <property type="molecule type" value="Genomic_DNA"/>
</dbReference>
<dbReference type="PROSITE" id="PS00028">
    <property type="entry name" value="ZINC_FINGER_C2H2_1"/>
    <property type="match status" value="2"/>
</dbReference>
<accession>A0A5M8Q254</accession>
<dbReference type="GO" id="GO:0000978">
    <property type="term" value="F:RNA polymerase II cis-regulatory region sequence-specific DNA binding"/>
    <property type="evidence" value="ECO:0007669"/>
    <property type="project" value="TreeGrafter"/>
</dbReference>
<dbReference type="PANTHER" id="PTHR23233">
    <property type="entry name" value="SAL-LIKE PROTEIN"/>
    <property type="match status" value="1"/>
</dbReference>
<reference evidence="13 14" key="1">
    <citation type="submission" date="2019-09" db="EMBL/GenBank/DDBJ databases">
        <title>The hologenome of the rock-dwelling lichen Lasallia pustulata.</title>
        <authorList>
            <person name="Greshake Tzovaras B."/>
            <person name="Segers F."/>
            <person name="Bicker A."/>
            <person name="Dal Grande F."/>
            <person name="Otte J."/>
            <person name="Hankeln T."/>
            <person name="Schmitt I."/>
            <person name="Ebersberger I."/>
        </authorList>
    </citation>
    <scope>NUCLEOTIDE SEQUENCE [LARGE SCALE GENOMIC DNA]</scope>
    <source>
        <strain evidence="13">A1-1</strain>
    </source>
</reference>
<evidence type="ECO:0000256" key="9">
    <source>
        <dbReference type="ARBA" id="ARBA00038474"/>
    </source>
</evidence>
<keyword evidence="3" id="KW-0677">Repeat</keyword>
<dbReference type="SUPFAM" id="SSF57667">
    <property type="entry name" value="beta-beta-alpha zinc fingers"/>
    <property type="match status" value="1"/>
</dbReference>
<evidence type="ECO:0000256" key="7">
    <source>
        <dbReference type="ARBA" id="ARBA00023163"/>
    </source>
</evidence>
<evidence type="ECO:0000313" key="14">
    <source>
        <dbReference type="Proteomes" id="UP000324767"/>
    </source>
</evidence>
<evidence type="ECO:0000256" key="11">
    <source>
        <dbReference type="SAM" id="MobiDB-lite"/>
    </source>
</evidence>
<evidence type="ECO:0000256" key="1">
    <source>
        <dbReference type="ARBA" id="ARBA00004123"/>
    </source>
</evidence>
<evidence type="ECO:0000256" key="4">
    <source>
        <dbReference type="ARBA" id="ARBA00022771"/>
    </source>
</evidence>
<name>A0A5M8Q254_9LECA</name>
<feature type="compositionally biased region" description="Low complexity" evidence="11">
    <location>
        <begin position="211"/>
        <end position="220"/>
    </location>
</feature>
<comment type="caution">
    <text evidence="13">The sequence shown here is derived from an EMBL/GenBank/DDBJ whole genome shotgun (WGS) entry which is preliminary data.</text>
</comment>
<dbReference type="GO" id="GO:0008270">
    <property type="term" value="F:zinc ion binding"/>
    <property type="evidence" value="ECO:0007669"/>
    <property type="project" value="UniProtKB-KW"/>
</dbReference>
<comment type="similarity">
    <text evidence="9">Belongs to the sal C2H2-type zinc-finger protein family.</text>
</comment>
<evidence type="ECO:0000256" key="10">
    <source>
        <dbReference type="PROSITE-ProRule" id="PRU00042"/>
    </source>
</evidence>
<dbReference type="FunFam" id="3.30.160.60:FF:000793">
    <property type="entry name" value="C2H2 finger domain protein FlbC"/>
    <property type="match status" value="1"/>
</dbReference>
<dbReference type="GO" id="GO:0005634">
    <property type="term" value="C:nucleus"/>
    <property type="evidence" value="ECO:0007669"/>
    <property type="project" value="UniProtKB-SubCell"/>
</dbReference>
<organism evidence="13 14">
    <name type="scientific">Lasallia pustulata</name>
    <dbReference type="NCBI Taxonomy" id="136370"/>
    <lineage>
        <taxon>Eukaryota</taxon>
        <taxon>Fungi</taxon>
        <taxon>Dikarya</taxon>
        <taxon>Ascomycota</taxon>
        <taxon>Pezizomycotina</taxon>
        <taxon>Lecanoromycetes</taxon>
        <taxon>OSLEUM clade</taxon>
        <taxon>Umbilicariomycetidae</taxon>
        <taxon>Umbilicariales</taxon>
        <taxon>Umbilicariaceae</taxon>
        <taxon>Lasallia</taxon>
    </lineage>
</organism>
<keyword evidence="2" id="KW-0479">Metal-binding</keyword>
<keyword evidence="5" id="KW-0862">Zinc</keyword>
<dbReference type="OrthoDB" id="6077919at2759"/>
<protein>
    <recommendedName>
        <fullName evidence="12">C2H2-type domain-containing protein</fullName>
    </recommendedName>
</protein>
<comment type="subcellular location">
    <subcellularLocation>
        <location evidence="1">Nucleus</location>
    </subcellularLocation>
</comment>
<keyword evidence="4 10" id="KW-0863">Zinc-finger</keyword>
<keyword evidence="8" id="KW-0539">Nucleus</keyword>
<feature type="compositionally biased region" description="Basic and acidic residues" evidence="11">
    <location>
        <begin position="344"/>
        <end position="361"/>
    </location>
</feature>
<dbReference type="FunFam" id="3.30.160.60:FF:001102">
    <property type="entry name" value="Transcription factor IIIA"/>
    <property type="match status" value="1"/>
</dbReference>
<keyword evidence="7" id="KW-0804">Transcription</keyword>
<dbReference type="AlphaFoldDB" id="A0A5M8Q254"/>
<feature type="domain" description="C2H2-type" evidence="12">
    <location>
        <begin position="318"/>
        <end position="347"/>
    </location>
</feature>
<evidence type="ECO:0000256" key="8">
    <source>
        <dbReference type="ARBA" id="ARBA00023242"/>
    </source>
</evidence>
<evidence type="ECO:0000256" key="5">
    <source>
        <dbReference type="ARBA" id="ARBA00022833"/>
    </source>
</evidence>
<feature type="region of interest" description="Disordered" evidence="11">
    <location>
        <begin position="138"/>
        <end position="171"/>
    </location>
</feature>
<evidence type="ECO:0000256" key="2">
    <source>
        <dbReference type="ARBA" id="ARBA00022723"/>
    </source>
</evidence>
<feature type="region of interest" description="Disordered" evidence="11">
    <location>
        <begin position="337"/>
        <end position="361"/>
    </location>
</feature>
<dbReference type="InterPro" id="IPR013087">
    <property type="entry name" value="Znf_C2H2_type"/>
</dbReference>
<dbReference type="SMART" id="SM00355">
    <property type="entry name" value="ZnF_C2H2"/>
    <property type="match status" value="2"/>
</dbReference>
<dbReference type="InterPro" id="IPR036236">
    <property type="entry name" value="Znf_C2H2_sf"/>
</dbReference>
<dbReference type="GO" id="GO:0000981">
    <property type="term" value="F:DNA-binding transcription factor activity, RNA polymerase II-specific"/>
    <property type="evidence" value="ECO:0007669"/>
    <property type="project" value="TreeGrafter"/>
</dbReference>
<dbReference type="PROSITE" id="PS50157">
    <property type="entry name" value="ZINC_FINGER_C2H2_2"/>
    <property type="match status" value="2"/>
</dbReference>
<feature type="compositionally biased region" description="Low complexity" evidence="11">
    <location>
        <begin position="158"/>
        <end position="171"/>
    </location>
</feature>
<evidence type="ECO:0000259" key="12">
    <source>
        <dbReference type="PROSITE" id="PS50157"/>
    </source>
</evidence>
<feature type="compositionally biased region" description="Polar residues" evidence="11">
    <location>
        <begin position="140"/>
        <end position="151"/>
    </location>
</feature>
<feature type="region of interest" description="Disordered" evidence="11">
    <location>
        <begin position="190"/>
        <end position="220"/>
    </location>
</feature>
<evidence type="ECO:0000256" key="3">
    <source>
        <dbReference type="ARBA" id="ARBA00022737"/>
    </source>
</evidence>
<sequence length="361" mass="38732">MTMAVENQQRHLGGSLGFDGMHYTSAPHFTNPWASTTPTNTASQLFQTSLGPSFDALAKQQAARANNVSMPYSSIPVSAPSMGPGTSYTSAPYSQPELLSLSQDLLNAPRSYDQGYSNAPSSSVNSFAPISAPYAPMSNYGPSLSQPQQHQDNARRLSQTSASSAQQAQATYGDALDAGRGMVAMSQDMTPRNIYGPRGGRETTDSYGFPSAHSSHSSISSASTGYPSYYSSSVCDSSVSDYSSASEMESINSRTLPRPSGLMGANLPPAPQSMMGSFNSKVSSSTQKKHKCKICDKRFTRPSSLQTHMYSHTGEKPYACEVDGCGRHFSVVSNLRRHRKVHKGERASDHDSPEGSWASEK</sequence>
<dbReference type="Proteomes" id="UP000324767">
    <property type="component" value="Unassembled WGS sequence"/>
</dbReference>
<feature type="domain" description="C2H2-type" evidence="12">
    <location>
        <begin position="290"/>
        <end position="317"/>
    </location>
</feature>